<dbReference type="PANTHER" id="PTHR21581">
    <property type="entry name" value="D-ALANYL-D-ALANINE CARBOXYPEPTIDASE"/>
    <property type="match status" value="1"/>
</dbReference>
<feature type="chain" id="PRO_5008088329" description="Peptidase S11 D-alanyl-D-alanine carboxypeptidase A N-terminal domain-containing protein" evidence="10">
    <location>
        <begin position="24"/>
        <end position="385"/>
    </location>
</feature>
<evidence type="ECO:0000256" key="9">
    <source>
        <dbReference type="RuleBase" id="RU004016"/>
    </source>
</evidence>
<dbReference type="SUPFAM" id="SSF56601">
    <property type="entry name" value="beta-lactamase/transpeptidase-like"/>
    <property type="match status" value="1"/>
</dbReference>
<evidence type="ECO:0000256" key="8">
    <source>
        <dbReference type="PIRSR" id="PIRSR618044-2"/>
    </source>
</evidence>
<evidence type="ECO:0000313" key="13">
    <source>
        <dbReference type="Proteomes" id="UP000078389"/>
    </source>
</evidence>
<dbReference type="InterPro" id="IPR012338">
    <property type="entry name" value="Beta-lactam/transpept-like"/>
</dbReference>
<dbReference type="OrthoDB" id="9795979at2"/>
<dbReference type="GO" id="GO:0009002">
    <property type="term" value="F:serine-type D-Ala-D-Ala carboxypeptidase activity"/>
    <property type="evidence" value="ECO:0007669"/>
    <property type="project" value="InterPro"/>
</dbReference>
<feature type="active site" description="Proton acceptor" evidence="7">
    <location>
        <position position="53"/>
    </location>
</feature>
<evidence type="ECO:0000256" key="4">
    <source>
        <dbReference type="ARBA" id="ARBA00022960"/>
    </source>
</evidence>
<sequence length="385" mass="41138">MIIARRLVLAMLLSLASLMPAWAQPLLLVDRANLQVLYAQEAGNPWHPASLTKLMTAYVVFEELAKGSVTLDTPVTISRKAFSQPPSRSGLAVDSSVSLKDALYILIVKSANDIAVAIAETIGGSEDRFVVMMNDVARRMGLTGTHFVNAHGLHDPAQVTTARDLAVLSLYIEQTFPQYMPMFSTGVVTIGKTRMESNNGLLEGFAGTTGMKTGYVCASGLNLVATVDRGGRQLLAVVLGGSSGRERNERAAELFVNALNGRVSPTGQTVLTLANNGGAPTDMRPNICGKDAQTYVKAQEAAFPMGLKDQPTYLTDTVALREYTAVDLGRVRNNIALPRPRPAHVPMFPAPASVESADIEDVLRPGVTALGGMNITLPRPRPADL</sequence>
<evidence type="ECO:0000256" key="1">
    <source>
        <dbReference type="ARBA" id="ARBA00007164"/>
    </source>
</evidence>
<organism evidence="12 13">
    <name type="scientific">Devosia elaeis</name>
    <dbReference type="NCBI Taxonomy" id="1770058"/>
    <lineage>
        <taxon>Bacteria</taxon>
        <taxon>Pseudomonadati</taxon>
        <taxon>Pseudomonadota</taxon>
        <taxon>Alphaproteobacteria</taxon>
        <taxon>Hyphomicrobiales</taxon>
        <taxon>Devosiaceae</taxon>
        <taxon>Devosia</taxon>
    </lineage>
</organism>
<evidence type="ECO:0000256" key="5">
    <source>
        <dbReference type="ARBA" id="ARBA00022984"/>
    </source>
</evidence>
<name>A0A178I099_9HYPH</name>
<keyword evidence="13" id="KW-1185">Reference proteome</keyword>
<dbReference type="STRING" id="1770058.A3840_06090"/>
<feature type="binding site" evidence="8">
    <location>
        <position position="212"/>
    </location>
    <ligand>
        <name>substrate</name>
    </ligand>
</feature>
<dbReference type="InterPro" id="IPR001967">
    <property type="entry name" value="Peptidase_S11_N"/>
</dbReference>
<dbReference type="Gene3D" id="3.40.710.10">
    <property type="entry name" value="DD-peptidase/beta-lactamase superfamily"/>
    <property type="match status" value="1"/>
</dbReference>
<dbReference type="GO" id="GO:0071555">
    <property type="term" value="P:cell wall organization"/>
    <property type="evidence" value="ECO:0007669"/>
    <property type="project" value="UniProtKB-KW"/>
</dbReference>
<proteinExistence type="inferred from homology"/>
<dbReference type="GO" id="GO:0009252">
    <property type="term" value="P:peptidoglycan biosynthetic process"/>
    <property type="evidence" value="ECO:0007669"/>
    <property type="project" value="UniProtKB-KW"/>
</dbReference>
<dbReference type="Pfam" id="PF00768">
    <property type="entry name" value="Peptidase_S11"/>
    <property type="match status" value="1"/>
</dbReference>
<reference evidence="12 13" key="1">
    <citation type="submission" date="2016-03" db="EMBL/GenBank/DDBJ databases">
        <title>Genome sequencing of Devosia sp. S37.</title>
        <authorList>
            <person name="Mohd Nor M."/>
        </authorList>
    </citation>
    <scope>NUCLEOTIDE SEQUENCE [LARGE SCALE GENOMIC DNA]</scope>
    <source>
        <strain evidence="12 13">S37</strain>
    </source>
</reference>
<feature type="active site" evidence="7">
    <location>
        <position position="110"/>
    </location>
</feature>
<feature type="domain" description="Peptidase S11 D-alanyl-D-alanine carboxypeptidase A N-terminal" evidence="11">
    <location>
        <begin position="23"/>
        <end position="242"/>
    </location>
</feature>
<keyword evidence="5" id="KW-0573">Peptidoglycan synthesis</keyword>
<evidence type="ECO:0000256" key="3">
    <source>
        <dbReference type="ARBA" id="ARBA00022801"/>
    </source>
</evidence>
<evidence type="ECO:0000256" key="7">
    <source>
        <dbReference type="PIRSR" id="PIRSR618044-1"/>
    </source>
</evidence>
<dbReference type="PRINTS" id="PR00725">
    <property type="entry name" value="DADACBPTASE1"/>
</dbReference>
<evidence type="ECO:0000259" key="11">
    <source>
        <dbReference type="Pfam" id="PF00768"/>
    </source>
</evidence>
<keyword evidence="3" id="KW-0378">Hydrolase</keyword>
<dbReference type="RefSeq" id="WP_067453445.1">
    <property type="nucleotide sequence ID" value="NZ_LVVY01000070.1"/>
</dbReference>
<evidence type="ECO:0000313" key="12">
    <source>
        <dbReference type="EMBL" id="OAM78419.1"/>
    </source>
</evidence>
<feature type="active site" description="Acyl-ester intermediate" evidence="7">
    <location>
        <position position="50"/>
    </location>
</feature>
<dbReference type="InterPro" id="IPR018044">
    <property type="entry name" value="Peptidase_S11"/>
</dbReference>
<accession>A0A178I099</accession>
<keyword evidence="6" id="KW-0961">Cell wall biogenesis/degradation</keyword>
<feature type="signal peptide" evidence="10">
    <location>
        <begin position="1"/>
        <end position="23"/>
    </location>
</feature>
<evidence type="ECO:0000256" key="2">
    <source>
        <dbReference type="ARBA" id="ARBA00022729"/>
    </source>
</evidence>
<dbReference type="GO" id="GO:0006508">
    <property type="term" value="P:proteolysis"/>
    <property type="evidence" value="ECO:0007669"/>
    <property type="project" value="InterPro"/>
</dbReference>
<dbReference type="PANTHER" id="PTHR21581:SF6">
    <property type="entry name" value="TRAFFICKING PROTEIN PARTICLE COMPLEX SUBUNIT 12"/>
    <property type="match status" value="1"/>
</dbReference>
<evidence type="ECO:0000256" key="6">
    <source>
        <dbReference type="ARBA" id="ARBA00023316"/>
    </source>
</evidence>
<gene>
    <name evidence="12" type="ORF">A3840_06090</name>
</gene>
<comment type="similarity">
    <text evidence="1 9">Belongs to the peptidase S11 family.</text>
</comment>
<dbReference type="Proteomes" id="UP000078389">
    <property type="component" value="Unassembled WGS sequence"/>
</dbReference>
<protein>
    <recommendedName>
        <fullName evidence="11">Peptidase S11 D-alanyl-D-alanine carboxypeptidase A N-terminal domain-containing protein</fullName>
    </recommendedName>
</protein>
<evidence type="ECO:0000256" key="10">
    <source>
        <dbReference type="SAM" id="SignalP"/>
    </source>
</evidence>
<dbReference type="EMBL" id="LVVY01000070">
    <property type="protein sequence ID" value="OAM78419.1"/>
    <property type="molecule type" value="Genomic_DNA"/>
</dbReference>
<keyword evidence="4" id="KW-0133">Cell shape</keyword>
<comment type="caution">
    <text evidence="12">The sequence shown here is derived from an EMBL/GenBank/DDBJ whole genome shotgun (WGS) entry which is preliminary data.</text>
</comment>
<dbReference type="GO" id="GO:0008360">
    <property type="term" value="P:regulation of cell shape"/>
    <property type="evidence" value="ECO:0007669"/>
    <property type="project" value="UniProtKB-KW"/>
</dbReference>
<dbReference type="AlphaFoldDB" id="A0A178I099"/>
<keyword evidence="2 10" id="KW-0732">Signal</keyword>